<evidence type="ECO:0000259" key="2">
    <source>
        <dbReference type="SMART" id="SM00903"/>
    </source>
</evidence>
<dbReference type="InterPro" id="IPR002563">
    <property type="entry name" value="Flavin_Rdtase-like_dom"/>
</dbReference>
<dbReference type="EMBL" id="CP142149">
    <property type="protein sequence ID" value="WSE29973.1"/>
    <property type="molecule type" value="Genomic_DNA"/>
</dbReference>
<dbReference type="GO" id="GO:0016491">
    <property type="term" value="F:oxidoreductase activity"/>
    <property type="evidence" value="ECO:0007669"/>
    <property type="project" value="UniProtKB-KW"/>
</dbReference>
<feature type="domain" description="Flavin reductase like" evidence="2">
    <location>
        <begin position="25"/>
        <end position="170"/>
    </location>
</feature>
<dbReference type="RefSeq" id="WP_326568930.1">
    <property type="nucleotide sequence ID" value="NZ_CP142149.1"/>
</dbReference>
<proteinExistence type="predicted"/>
<evidence type="ECO:0000313" key="4">
    <source>
        <dbReference type="Proteomes" id="UP001330812"/>
    </source>
</evidence>
<accession>A0ABZ1I7W3</accession>
<sequence>MNARTVQPGEPPATGVSVEELKAAFRSHPAGVAVITADAGDGPVAMTSSSVSSVSADPPLIMFSASGQSSSTPTILRARTVVIHLLAAEQLSLAQLAATSGVDRFDGTVPWSRLPTGEPTYHGVPVRIRARVVSTVAAGSSTVVVAHALQADVSAQARGALVYHDRAWHELSRSSRVA</sequence>
<dbReference type="SMART" id="SM00903">
    <property type="entry name" value="Flavin_Reduct"/>
    <property type="match status" value="1"/>
</dbReference>
<dbReference type="PANTHER" id="PTHR30466">
    <property type="entry name" value="FLAVIN REDUCTASE"/>
    <property type="match status" value="1"/>
</dbReference>
<protein>
    <submittedName>
        <fullName evidence="3">Flavin reductase family protein</fullName>
        <ecNumber evidence="3">1.-.-.-</ecNumber>
    </submittedName>
</protein>
<dbReference type="SUPFAM" id="SSF50475">
    <property type="entry name" value="FMN-binding split barrel"/>
    <property type="match status" value="1"/>
</dbReference>
<dbReference type="Gene3D" id="2.30.110.10">
    <property type="entry name" value="Electron Transport, Fmn-binding Protein, Chain A"/>
    <property type="match status" value="1"/>
</dbReference>
<keyword evidence="4" id="KW-1185">Reference proteome</keyword>
<evidence type="ECO:0000256" key="1">
    <source>
        <dbReference type="ARBA" id="ARBA00023002"/>
    </source>
</evidence>
<dbReference type="EC" id="1.-.-.-" evidence="3"/>
<dbReference type="PANTHER" id="PTHR30466:SF1">
    <property type="entry name" value="FMN REDUCTASE (NADH) RUTF"/>
    <property type="match status" value="1"/>
</dbReference>
<dbReference type="Pfam" id="PF01613">
    <property type="entry name" value="Flavin_Reduct"/>
    <property type="match status" value="1"/>
</dbReference>
<evidence type="ECO:0000313" key="3">
    <source>
        <dbReference type="EMBL" id="WSE29973.1"/>
    </source>
</evidence>
<organism evidence="3 4">
    <name type="scientific">Amycolatopsis rhabdoformis</name>
    <dbReference type="NCBI Taxonomy" id="1448059"/>
    <lineage>
        <taxon>Bacteria</taxon>
        <taxon>Bacillati</taxon>
        <taxon>Actinomycetota</taxon>
        <taxon>Actinomycetes</taxon>
        <taxon>Pseudonocardiales</taxon>
        <taxon>Pseudonocardiaceae</taxon>
        <taxon>Amycolatopsis</taxon>
    </lineage>
</organism>
<dbReference type="InterPro" id="IPR050268">
    <property type="entry name" value="NADH-dep_flavin_reductase"/>
</dbReference>
<name>A0ABZ1I7W3_9PSEU</name>
<dbReference type="InterPro" id="IPR012349">
    <property type="entry name" value="Split_barrel_FMN-bd"/>
</dbReference>
<dbReference type="Proteomes" id="UP001330812">
    <property type="component" value="Chromosome"/>
</dbReference>
<keyword evidence="1 3" id="KW-0560">Oxidoreductase</keyword>
<reference evidence="3 4" key="1">
    <citation type="journal article" date="2015" name="Int. J. Syst. Evol. Microbiol.">
        <title>Amycolatopsis rhabdoformis sp. nov., an actinomycete isolated from a tropical forest soil.</title>
        <authorList>
            <person name="Souza W.R."/>
            <person name="Silva R.E."/>
            <person name="Goodfellow M."/>
            <person name="Busarakam K."/>
            <person name="Figueiro F.S."/>
            <person name="Ferreira D."/>
            <person name="Rodrigues-Filho E."/>
            <person name="Moraes L.A.B."/>
            <person name="Zucchi T.D."/>
        </authorList>
    </citation>
    <scope>NUCLEOTIDE SEQUENCE [LARGE SCALE GENOMIC DNA]</scope>
    <source>
        <strain evidence="3 4">NCIMB 14900</strain>
    </source>
</reference>
<gene>
    <name evidence="3" type="ORF">VSH64_45495</name>
</gene>